<reference evidence="5 6" key="1">
    <citation type="submission" date="2024-04" db="EMBL/GenBank/DDBJ databases">
        <title>Tritrichomonas musculus Genome.</title>
        <authorList>
            <person name="Alves-Ferreira E."/>
            <person name="Grigg M."/>
            <person name="Lorenzi H."/>
            <person name="Galac M."/>
        </authorList>
    </citation>
    <scope>NUCLEOTIDE SEQUENCE [LARGE SCALE GENOMIC DNA]</scope>
    <source>
        <strain evidence="5 6">EAF2021</strain>
    </source>
</reference>
<evidence type="ECO:0000256" key="2">
    <source>
        <dbReference type="ARBA" id="ARBA00022840"/>
    </source>
</evidence>
<proteinExistence type="predicted"/>
<evidence type="ECO:0000313" key="6">
    <source>
        <dbReference type="Proteomes" id="UP001470230"/>
    </source>
</evidence>
<accession>A0ABR2GQL4</accession>
<evidence type="ECO:0000256" key="1">
    <source>
        <dbReference type="ARBA" id="ARBA00022741"/>
    </source>
</evidence>
<dbReference type="InterPro" id="IPR000719">
    <property type="entry name" value="Prot_kinase_dom"/>
</dbReference>
<dbReference type="InterPro" id="IPR051681">
    <property type="entry name" value="Ser/Thr_Kinases-Pseudokinases"/>
</dbReference>
<dbReference type="Pfam" id="PF00069">
    <property type="entry name" value="Pkinase"/>
    <property type="match status" value="1"/>
</dbReference>
<dbReference type="PROSITE" id="PS50011">
    <property type="entry name" value="PROTEIN_KINASE_DOM"/>
    <property type="match status" value="1"/>
</dbReference>
<comment type="caution">
    <text evidence="5">The sequence shown here is derived from an EMBL/GenBank/DDBJ whole genome shotgun (WGS) entry which is preliminary data.</text>
</comment>
<dbReference type="PROSITE" id="PS00107">
    <property type="entry name" value="PROTEIN_KINASE_ATP"/>
    <property type="match status" value="1"/>
</dbReference>
<feature type="binding site" evidence="3">
    <location>
        <position position="38"/>
    </location>
    <ligand>
        <name>ATP</name>
        <dbReference type="ChEBI" id="CHEBI:30616"/>
    </ligand>
</feature>
<evidence type="ECO:0000313" key="5">
    <source>
        <dbReference type="EMBL" id="KAK8836234.1"/>
    </source>
</evidence>
<dbReference type="Gene3D" id="1.10.510.10">
    <property type="entry name" value="Transferase(Phosphotransferase) domain 1"/>
    <property type="match status" value="1"/>
</dbReference>
<dbReference type="PANTHER" id="PTHR44329:SF298">
    <property type="entry name" value="MIXED LINEAGE KINASE DOMAIN-LIKE PROTEIN"/>
    <property type="match status" value="1"/>
</dbReference>
<sequence length="141" mass="16230">MTPCDLKNYEKHEKIGEGRFGKVYKIVDKRSNEIFAAKVSLHESNEFTEDIIKKINDEASCCSLFDFPSVIKFFGFSQNNFSNKPKPTYIMGYSQNGSLQQLLNLLRKGEKVGEWNDTKRLIKIFGIAAGMSYLHNDFHHL</sequence>
<feature type="domain" description="Protein kinase" evidence="4">
    <location>
        <begin position="9"/>
        <end position="141"/>
    </location>
</feature>
<dbReference type="PANTHER" id="PTHR44329">
    <property type="entry name" value="SERINE/THREONINE-PROTEIN KINASE TNNI3K-RELATED"/>
    <property type="match status" value="1"/>
</dbReference>
<dbReference type="Proteomes" id="UP001470230">
    <property type="component" value="Unassembled WGS sequence"/>
</dbReference>
<name>A0ABR2GQL4_9EUKA</name>
<organism evidence="5 6">
    <name type="scientific">Tritrichomonas musculus</name>
    <dbReference type="NCBI Taxonomy" id="1915356"/>
    <lineage>
        <taxon>Eukaryota</taxon>
        <taxon>Metamonada</taxon>
        <taxon>Parabasalia</taxon>
        <taxon>Tritrichomonadida</taxon>
        <taxon>Tritrichomonadidae</taxon>
        <taxon>Tritrichomonas</taxon>
    </lineage>
</organism>
<keyword evidence="2 3" id="KW-0067">ATP-binding</keyword>
<evidence type="ECO:0000256" key="3">
    <source>
        <dbReference type="PROSITE-ProRule" id="PRU10141"/>
    </source>
</evidence>
<keyword evidence="1 3" id="KW-0547">Nucleotide-binding</keyword>
<protein>
    <recommendedName>
        <fullName evidence="4">Protein kinase domain-containing protein</fullName>
    </recommendedName>
</protein>
<keyword evidence="6" id="KW-1185">Reference proteome</keyword>
<dbReference type="SUPFAM" id="SSF56112">
    <property type="entry name" value="Protein kinase-like (PK-like)"/>
    <property type="match status" value="1"/>
</dbReference>
<dbReference type="InterPro" id="IPR011009">
    <property type="entry name" value="Kinase-like_dom_sf"/>
</dbReference>
<dbReference type="EMBL" id="JAPFFF010000067">
    <property type="protein sequence ID" value="KAK8836234.1"/>
    <property type="molecule type" value="Genomic_DNA"/>
</dbReference>
<gene>
    <name evidence="5" type="ORF">M9Y10_039866</name>
</gene>
<evidence type="ECO:0000259" key="4">
    <source>
        <dbReference type="PROSITE" id="PS50011"/>
    </source>
</evidence>
<dbReference type="InterPro" id="IPR017441">
    <property type="entry name" value="Protein_kinase_ATP_BS"/>
</dbReference>